<name>A0A8B7PIB1_HYAAZ</name>
<accession>A0A8B7PIB1</accession>
<dbReference type="Proteomes" id="UP000694843">
    <property type="component" value="Unplaced"/>
</dbReference>
<proteinExistence type="predicted"/>
<keyword evidence="1" id="KW-1185">Reference proteome</keyword>
<protein>
    <submittedName>
        <fullName evidence="2">Uncharacterized protein LOC108680691</fullName>
    </submittedName>
</protein>
<dbReference type="AlphaFoldDB" id="A0A8B7PIB1"/>
<evidence type="ECO:0000313" key="1">
    <source>
        <dbReference type="Proteomes" id="UP000694843"/>
    </source>
</evidence>
<gene>
    <name evidence="2" type="primary">LOC108680691</name>
</gene>
<evidence type="ECO:0000313" key="2">
    <source>
        <dbReference type="RefSeq" id="XP_018025066.2"/>
    </source>
</evidence>
<organism evidence="1 2">
    <name type="scientific">Hyalella azteca</name>
    <name type="common">Amphipod</name>
    <dbReference type="NCBI Taxonomy" id="294128"/>
    <lineage>
        <taxon>Eukaryota</taxon>
        <taxon>Metazoa</taxon>
        <taxon>Ecdysozoa</taxon>
        <taxon>Arthropoda</taxon>
        <taxon>Crustacea</taxon>
        <taxon>Multicrustacea</taxon>
        <taxon>Malacostraca</taxon>
        <taxon>Eumalacostraca</taxon>
        <taxon>Peracarida</taxon>
        <taxon>Amphipoda</taxon>
        <taxon>Senticaudata</taxon>
        <taxon>Talitrida</taxon>
        <taxon>Talitroidea</taxon>
        <taxon>Hyalellidae</taxon>
        <taxon>Hyalella</taxon>
    </lineage>
</organism>
<reference evidence="2" key="1">
    <citation type="submission" date="2025-08" db="UniProtKB">
        <authorList>
            <consortium name="RefSeq"/>
        </authorList>
    </citation>
    <scope>IDENTIFICATION</scope>
    <source>
        <tissue evidence="2">Whole organism</tissue>
    </source>
</reference>
<sequence>MYSKLKIPTQFRRTEFYSFYMELFAQAQLLRKMPKKTYRENIQYVDFLISSGRSLEKKLAGRDPMLLGDLLVATRLLLSDLCRRKAQLTTMDPDNYVHCPAQQGDVLERSEEAQVKLHQLHEMVTRFLVFFISNYVHFPAQQGDVLERSEDAQVKLHQLHEMVTRFRFRFFLIANYVHFPAQQRDVLERSEEAQVMLHQLHEMVTRFLVFFFNVHCPAQQGAVLDRSQEARSNFTSFMKW</sequence>
<dbReference type="KEGG" id="hazt:108680691"/>
<dbReference type="GeneID" id="108680691"/>
<dbReference type="RefSeq" id="XP_018025066.2">
    <property type="nucleotide sequence ID" value="XM_018169577.2"/>
</dbReference>